<dbReference type="Gene3D" id="2.30.42.10">
    <property type="match status" value="1"/>
</dbReference>
<organism evidence="3 4">
    <name type="scientific">Phytophthora lilii</name>
    <dbReference type="NCBI Taxonomy" id="2077276"/>
    <lineage>
        <taxon>Eukaryota</taxon>
        <taxon>Sar</taxon>
        <taxon>Stramenopiles</taxon>
        <taxon>Oomycota</taxon>
        <taxon>Peronosporomycetes</taxon>
        <taxon>Peronosporales</taxon>
        <taxon>Peronosporaceae</taxon>
        <taxon>Phytophthora</taxon>
    </lineage>
</organism>
<dbReference type="EMBL" id="BSXW01000238">
    <property type="protein sequence ID" value="GMF15996.1"/>
    <property type="molecule type" value="Genomic_DNA"/>
</dbReference>
<sequence>MTLDRLRNALFFKPQHQRNSAAASAMTNLSEYRRSSWSSTHEDFTRLRFFVWTGGDPGFTLTTNLWQSDDAVDAFSCDEDAELRVDCVTASKVWDAGIRPGDVLETVANKRVHTMDTEAAIVLVQMSRSPSIVRFRSPKSSKRMRFDILLTNQKLGLALTGDGSSDIPVVTRLMRAHNREASASVGVRLGDVLVAVNGMDAIAAGLGSSIEYIERSPRPLRLTFERVSNDGCENQWLGSQVACEQSGEQRRGTLSLRSAIPAMVSSTRETARLRCKSFLHSLMPSGVQFGTGNPARDHALNISEARGDVLIEWENGPLGLTLLEDVISGAPVVNRLTGKGSSANMERLQHGFQLYSINGVRTEGRALKAICKELMMAPKPVSLIFRPPSFDDDSEEGNLSETSPMSPSLKSPSSSPSIQTGLDTDDHQASRASAVKHCGPQQPSSIRNQHEYEVVLATNQLGLELEIPHTSASTRGRYPIVHKILKESTLGLPSDAVGHLFVAINNWCTSGLSTTELRTLLQVATKPAVLRFRKHEGLPGFQRTFVSLSSHDDDKEILGTGIGNSTIGSAYNILWSEGELGITFGCYQDADRRNALVVYVKHIGPGQAQNSKLVALGDILCSINGHELPPRQKFKKTIRALLKSSKQPVTLGFRRLLVERCSDCSRQRLA</sequence>
<dbReference type="OrthoDB" id="67717at2759"/>
<dbReference type="PROSITE" id="PS50106">
    <property type="entry name" value="PDZ"/>
    <property type="match status" value="2"/>
</dbReference>
<accession>A0A9W6TN89</accession>
<reference evidence="3" key="1">
    <citation type="submission" date="2023-04" db="EMBL/GenBank/DDBJ databases">
        <title>Phytophthora lilii NBRC 32176.</title>
        <authorList>
            <person name="Ichikawa N."/>
            <person name="Sato H."/>
            <person name="Tonouchi N."/>
        </authorList>
    </citation>
    <scope>NUCLEOTIDE SEQUENCE</scope>
    <source>
        <strain evidence="3">NBRC 32176</strain>
    </source>
</reference>
<feature type="compositionally biased region" description="Low complexity" evidence="1">
    <location>
        <begin position="403"/>
        <end position="417"/>
    </location>
</feature>
<dbReference type="AlphaFoldDB" id="A0A9W6TN89"/>
<dbReference type="InterPro" id="IPR036034">
    <property type="entry name" value="PDZ_sf"/>
</dbReference>
<keyword evidence="4" id="KW-1185">Reference proteome</keyword>
<comment type="caution">
    <text evidence="3">The sequence shown here is derived from an EMBL/GenBank/DDBJ whole genome shotgun (WGS) entry which is preliminary data.</text>
</comment>
<protein>
    <submittedName>
        <fullName evidence="3">Unnamed protein product</fullName>
    </submittedName>
</protein>
<dbReference type="SUPFAM" id="SSF50156">
    <property type="entry name" value="PDZ domain-like"/>
    <property type="match status" value="2"/>
</dbReference>
<feature type="domain" description="PDZ" evidence="2">
    <location>
        <begin position="132"/>
        <end position="228"/>
    </location>
</feature>
<dbReference type="Proteomes" id="UP001165083">
    <property type="component" value="Unassembled WGS sequence"/>
</dbReference>
<proteinExistence type="predicted"/>
<evidence type="ECO:0000256" key="1">
    <source>
        <dbReference type="SAM" id="MobiDB-lite"/>
    </source>
</evidence>
<dbReference type="InterPro" id="IPR001478">
    <property type="entry name" value="PDZ"/>
</dbReference>
<evidence type="ECO:0000259" key="2">
    <source>
        <dbReference type="PROSITE" id="PS50106"/>
    </source>
</evidence>
<dbReference type="SMART" id="SM00228">
    <property type="entry name" value="PDZ"/>
    <property type="match status" value="4"/>
</dbReference>
<feature type="region of interest" description="Disordered" evidence="1">
    <location>
        <begin position="386"/>
        <end position="444"/>
    </location>
</feature>
<feature type="domain" description="PDZ" evidence="2">
    <location>
        <begin position="576"/>
        <end position="657"/>
    </location>
</feature>
<evidence type="ECO:0000313" key="4">
    <source>
        <dbReference type="Proteomes" id="UP001165083"/>
    </source>
</evidence>
<gene>
    <name evidence="3" type="ORF">Plil01_000560500</name>
</gene>
<evidence type="ECO:0000313" key="3">
    <source>
        <dbReference type="EMBL" id="GMF15996.1"/>
    </source>
</evidence>
<name>A0A9W6TN89_9STRA</name>